<organism evidence="1 2">
    <name type="scientific">Ceraceosorus guamensis</name>
    <dbReference type="NCBI Taxonomy" id="1522189"/>
    <lineage>
        <taxon>Eukaryota</taxon>
        <taxon>Fungi</taxon>
        <taxon>Dikarya</taxon>
        <taxon>Basidiomycota</taxon>
        <taxon>Ustilaginomycotina</taxon>
        <taxon>Exobasidiomycetes</taxon>
        <taxon>Ceraceosorales</taxon>
        <taxon>Ceraceosoraceae</taxon>
        <taxon>Ceraceosorus</taxon>
    </lineage>
</organism>
<name>A0A316W6U1_9BASI</name>
<dbReference type="GeneID" id="37033083"/>
<dbReference type="RefSeq" id="XP_025371998.1">
    <property type="nucleotide sequence ID" value="XM_025511213.1"/>
</dbReference>
<sequence>MYAPTAILSLRRPPLLWRGSLRPQRKFVRRTSIRRSGWDERRETKSRRSGWNDDATRNRCLTDTCRVRWWSRAGCRAARQKWLQGKRVVS</sequence>
<keyword evidence="2" id="KW-1185">Reference proteome</keyword>
<dbReference type="InParanoid" id="A0A316W6U1"/>
<reference evidence="1 2" key="1">
    <citation type="journal article" date="2018" name="Mol. Biol. Evol.">
        <title>Broad Genomic Sampling Reveals a Smut Pathogenic Ancestry of the Fungal Clade Ustilaginomycotina.</title>
        <authorList>
            <person name="Kijpornyongpan T."/>
            <person name="Mondo S.J."/>
            <person name="Barry K."/>
            <person name="Sandor L."/>
            <person name="Lee J."/>
            <person name="Lipzen A."/>
            <person name="Pangilinan J."/>
            <person name="LaButti K."/>
            <person name="Hainaut M."/>
            <person name="Henrissat B."/>
            <person name="Grigoriev I.V."/>
            <person name="Spatafora J.W."/>
            <person name="Aime M.C."/>
        </authorList>
    </citation>
    <scope>NUCLEOTIDE SEQUENCE [LARGE SCALE GENOMIC DNA]</scope>
    <source>
        <strain evidence="1 2">MCA 4658</strain>
    </source>
</reference>
<protein>
    <submittedName>
        <fullName evidence="1">Uncharacterized protein</fullName>
    </submittedName>
</protein>
<dbReference type="Proteomes" id="UP000245783">
    <property type="component" value="Unassembled WGS sequence"/>
</dbReference>
<gene>
    <name evidence="1" type="ORF">IE81DRAFT_240152</name>
</gene>
<dbReference type="AlphaFoldDB" id="A0A316W6U1"/>
<evidence type="ECO:0000313" key="1">
    <source>
        <dbReference type="EMBL" id="PWN44838.1"/>
    </source>
</evidence>
<dbReference type="EMBL" id="KZ819358">
    <property type="protein sequence ID" value="PWN44838.1"/>
    <property type="molecule type" value="Genomic_DNA"/>
</dbReference>
<evidence type="ECO:0000313" key="2">
    <source>
        <dbReference type="Proteomes" id="UP000245783"/>
    </source>
</evidence>
<proteinExistence type="predicted"/>
<accession>A0A316W6U1</accession>